<dbReference type="Pfam" id="PF00512">
    <property type="entry name" value="HisKA"/>
    <property type="match status" value="1"/>
</dbReference>
<dbReference type="GO" id="GO:0000155">
    <property type="term" value="F:phosphorelay sensor kinase activity"/>
    <property type="evidence" value="ECO:0007669"/>
    <property type="project" value="InterPro"/>
</dbReference>
<feature type="modified residue" description="4-aspartylphosphate" evidence="9">
    <location>
        <position position="461"/>
    </location>
</feature>
<dbReference type="CDD" id="cd16922">
    <property type="entry name" value="HATPase_EvgS-ArcB-TorS-like"/>
    <property type="match status" value="1"/>
</dbReference>
<dbReference type="FunFam" id="3.30.565.10:FF:000078">
    <property type="entry name" value="Two-component sensor histidine kinase"/>
    <property type="match status" value="1"/>
</dbReference>
<evidence type="ECO:0000259" key="10">
    <source>
        <dbReference type="PROSITE" id="PS50109"/>
    </source>
</evidence>
<proteinExistence type="predicted"/>
<keyword evidence="7" id="KW-0067">ATP-binding</keyword>
<dbReference type="Gene3D" id="1.10.287.130">
    <property type="match status" value="1"/>
</dbReference>
<dbReference type="Gene3D" id="3.40.50.2300">
    <property type="match status" value="1"/>
</dbReference>
<dbReference type="InterPro" id="IPR005467">
    <property type="entry name" value="His_kinase_dom"/>
</dbReference>
<dbReference type="SUPFAM" id="SSF55874">
    <property type="entry name" value="ATPase domain of HSP90 chaperone/DNA topoisomerase II/histidine kinase"/>
    <property type="match status" value="1"/>
</dbReference>
<evidence type="ECO:0000259" key="11">
    <source>
        <dbReference type="PROSITE" id="PS50110"/>
    </source>
</evidence>
<dbReference type="RefSeq" id="WP_135579845.1">
    <property type="nucleotide sequence ID" value="NZ_RQGA01000013.1"/>
</dbReference>
<dbReference type="AlphaFoldDB" id="A0A4R9JFT8"/>
<dbReference type="CDD" id="cd17546">
    <property type="entry name" value="REC_hyHK_CKI1_RcsC-like"/>
    <property type="match status" value="1"/>
</dbReference>
<dbReference type="PROSITE" id="PS50109">
    <property type="entry name" value="HIS_KIN"/>
    <property type="match status" value="1"/>
</dbReference>
<dbReference type="SMART" id="SM00388">
    <property type="entry name" value="HisKA"/>
    <property type="match status" value="1"/>
</dbReference>
<keyword evidence="13" id="KW-1185">Reference proteome</keyword>
<evidence type="ECO:0000256" key="7">
    <source>
        <dbReference type="ARBA" id="ARBA00022840"/>
    </source>
</evidence>
<dbReference type="InterPro" id="IPR036097">
    <property type="entry name" value="HisK_dim/P_sf"/>
</dbReference>
<accession>A0A4R9JFT8</accession>
<organism evidence="12 13">
    <name type="scientific">Leptospira perdikensis</name>
    <dbReference type="NCBI Taxonomy" id="2484948"/>
    <lineage>
        <taxon>Bacteria</taxon>
        <taxon>Pseudomonadati</taxon>
        <taxon>Spirochaetota</taxon>
        <taxon>Spirochaetia</taxon>
        <taxon>Leptospirales</taxon>
        <taxon>Leptospiraceae</taxon>
        <taxon>Leptospira</taxon>
    </lineage>
</organism>
<dbReference type="InterPro" id="IPR035965">
    <property type="entry name" value="PAS-like_dom_sf"/>
</dbReference>
<dbReference type="InterPro" id="IPR011006">
    <property type="entry name" value="CheY-like_superfamily"/>
</dbReference>
<sequence>MNTLSEKHLLTIVKKSGIGILILDKNLNIVLANSWFLKSSGFKEFDLLHFSFLDVFPELKNTRTFKSIELCLNYSQYSILTHTLNPFPFPLYDNEKRKEAEERIYQYLHIIPISIEDETNHFCMIQISDVSQQVVREKLLREQMTLANQREIEAQKASQAKTDFLASMSHEIRTPLNAILGMTDTLNETKLTEEQQEYLTVLRNSGKALFNIINDILDLSRIESGKFEMEHIHFSIRNLMSETVSLFYMKAKAKGIQIEFQVGDDISESIAGDSTRLQQVLINLLGNAMKFTEKGKIFVNASLCENRKNLKISVEDSGIGIPAEKLKSIFESFTQVDSSTTRKYGGTGLGLTITKKLILLMGGDISVMSEVGIGSKFVFEIPYEGFTKRISGIHQHWLNLELPEPENFPNCKVLLAEDSEENIFIIKTFFRKYPIDIVTAYNGKQALENFKSQKFDIILMDMQMPEMDGLEATREIRKIELANQTTATNSIPIIAISANVQKEDISKSFLAGITSYLSKPVRKQEILKLMYFYLAM</sequence>
<dbReference type="Gene3D" id="3.30.450.20">
    <property type="entry name" value="PAS domain"/>
    <property type="match status" value="1"/>
</dbReference>
<dbReference type="FunFam" id="1.10.287.130:FF:000002">
    <property type="entry name" value="Two-component osmosensing histidine kinase"/>
    <property type="match status" value="1"/>
</dbReference>
<dbReference type="Pfam" id="PF00072">
    <property type="entry name" value="Response_reg"/>
    <property type="match status" value="1"/>
</dbReference>
<dbReference type="SUPFAM" id="SSF52172">
    <property type="entry name" value="CheY-like"/>
    <property type="match status" value="1"/>
</dbReference>
<dbReference type="OrthoDB" id="6192248at2"/>
<dbReference type="CDD" id="cd00082">
    <property type="entry name" value="HisKA"/>
    <property type="match status" value="1"/>
</dbReference>
<evidence type="ECO:0000256" key="5">
    <source>
        <dbReference type="ARBA" id="ARBA00022741"/>
    </source>
</evidence>
<comment type="catalytic activity">
    <reaction evidence="1">
        <text>ATP + protein L-histidine = ADP + protein N-phospho-L-histidine.</text>
        <dbReference type="EC" id="2.7.13.3"/>
    </reaction>
</comment>
<gene>
    <name evidence="12" type="ORF">EHQ49_12270</name>
</gene>
<feature type="domain" description="Response regulatory" evidence="11">
    <location>
        <begin position="412"/>
        <end position="534"/>
    </location>
</feature>
<evidence type="ECO:0000256" key="1">
    <source>
        <dbReference type="ARBA" id="ARBA00000085"/>
    </source>
</evidence>
<keyword evidence="4" id="KW-0808">Transferase</keyword>
<feature type="domain" description="Histidine kinase" evidence="10">
    <location>
        <begin position="167"/>
        <end position="385"/>
    </location>
</feature>
<dbReference type="InterPro" id="IPR004358">
    <property type="entry name" value="Sig_transdc_His_kin-like_C"/>
</dbReference>
<evidence type="ECO:0000256" key="3">
    <source>
        <dbReference type="ARBA" id="ARBA00022553"/>
    </source>
</evidence>
<keyword evidence="3 9" id="KW-0597">Phosphoprotein</keyword>
<keyword evidence="8" id="KW-0902">Two-component regulatory system</keyword>
<protein>
    <recommendedName>
        <fullName evidence="2">histidine kinase</fullName>
        <ecNumber evidence="2">2.7.13.3</ecNumber>
    </recommendedName>
</protein>
<name>A0A4R9JFT8_9LEPT</name>
<dbReference type="SMART" id="SM00387">
    <property type="entry name" value="HATPase_c"/>
    <property type="match status" value="1"/>
</dbReference>
<dbReference type="SUPFAM" id="SSF47384">
    <property type="entry name" value="Homodimeric domain of signal transducing histidine kinase"/>
    <property type="match status" value="1"/>
</dbReference>
<keyword evidence="6" id="KW-0418">Kinase</keyword>
<dbReference type="Pfam" id="PF02518">
    <property type="entry name" value="HATPase_c"/>
    <property type="match status" value="1"/>
</dbReference>
<dbReference type="EMBL" id="RQGA01000013">
    <property type="protein sequence ID" value="TGL39128.1"/>
    <property type="molecule type" value="Genomic_DNA"/>
</dbReference>
<evidence type="ECO:0000256" key="4">
    <source>
        <dbReference type="ARBA" id="ARBA00022679"/>
    </source>
</evidence>
<dbReference type="Gene3D" id="3.30.565.10">
    <property type="entry name" value="Histidine kinase-like ATPase, C-terminal domain"/>
    <property type="match status" value="1"/>
</dbReference>
<dbReference type="PANTHER" id="PTHR45339:SF1">
    <property type="entry name" value="HYBRID SIGNAL TRANSDUCTION HISTIDINE KINASE J"/>
    <property type="match status" value="1"/>
</dbReference>
<dbReference type="PRINTS" id="PR00344">
    <property type="entry name" value="BCTRLSENSOR"/>
</dbReference>
<dbReference type="PANTHER" id="PTHR45339">
    <property type="entry name" value="HYBRID SIGNAL TRANSDUCTION HISTIDINE KINASE J"/>
    <property type="match status" value="1"/>
</dbReference>
<dbReference type="GO" id="GO:0005524">
    <property type="term" value="F:ATP binding"/>
    <property type="evidence" value="ECO:0007669"/>
    <property type="project" value="UniProtKB-KW"/>
</dbReference>
<evidence type="ECO:0000256" key="8">
    <source>
        <dbReference type="ARBA" id="ARBA00023012"/>
    </source>
</evidence>
<evidence type="ECO:0000313" key="13">
    <source>
        <dbReference type="Proteomes" id="UP000298125"/>
    </source>
</evidence>
<evidence type="ECO:0000256" key="9">
    <source>
        <dbReference type="PROSITE-ProRule" id="PRU00169"/>
    </source>
</evidence>
<dbReference type="InterPro" id="IPR003594">
    <property type="entry name" value="HATPase_dom"/>
</dbReference>
<evidence type="ECO:0000256" key="6">
    <source>
        <dbReference type="ARBA" id="ARBA00022777"/>
    </source>
</evidence>
<dbReference type="SMART" id="SM00448">
    <property type="entry name" value="REC"/>
    <property type="match status" value="1"/>
</dbReference>
<dbReference type="InterPro" id="IPR036890">
    <property type="entry name" value="HATPase_C_sf"/>
</dbReference>
<reference evidence="12" key="1">
    <citation type="journal article" date="2019" name="PLoS Negl. Trop. Dis.">
        <title>Revisiting the worldwide diversity of Leptospira species in the environment.</title>
        <authorList>
            <person name="Vincent A.T."/>
            <person name="Schiettekatte O."/>
            <person name="Bourhy P."/>
            <person name="Veyrier F.J."/>
            <person name="Picardeau M."/>
        </authorList>
    </citation>
    <scope>NUCLEOTIDE SEQUENCE [LARGE SCALE GENOMIC DNA]</scope>
    <source>
        <strain evidence="12">201702692</strain>
    </source>
</reference>
<dbReference type="PROSITE" id="PS50110">
    <property type="entry name" value="RESPONSE_REGULATORY"/>
    <property type="match status" value="1"/>
</dbReference>
<evidence type="ECO:0000313" key="12">
    <source>
        <dbReference type="EMBL" id="TGL39128.1"/>
    </source>
</evidence>
<dbReference type="InterPro" id="IPR001789">
    <property type="entry name" value="Sig_transdc_resp-reg_receiver"/>
</dbReference>
<dbReference type="InterPro" id="IPR003661">
    <property type="entry name" value="HisK_dim/P_dom"/>
</dbReference>
<evidence type="ECO:0000256" key="2">
    <source>
        <dbReference type="ARBA" id="ARBA00012438"/>
    </source>
</evidence>
<dbReference type="SUPFAM" id="SSF55785">
    <property type="entry name" value="PYP-like sensor domain (PAS domain)"/>
    <property type="match status" value="1"/>
</dbReference>
<dbReference type="Proteomes" id="UP000298125">
    <property type="component" value="Unassembled WGS sequence"/>
</dbReference>
<keyword evidence="5" id="KW-0547">Nucleotide-binding</keyword>
<dbReference type="EC" id="2.7.13.3" evidence="2"/>
<comment type="caution">
    <text evidence="12">The sequence shown here is derived from an EMBL/GenBank/DDBJ whole genome shotgun (WGS) entry which is preliminary data.</text>
</comment>